<comment type="subcellular location">
    <subcellularLocation>
        <location evidence="2">Spore coat</location>
    </subcellularLocation>
</comment>
<dbReference type="EMBL" id="CP038015">
    <property type="protein sequence ID" value="QBP42841.1"/>
    <property type="molecule type" value="Genomic_DNA"/>
</dbReference>
<reference evidence="5 6" key="1">
    <citation type="submission" date="2019-03" db="EMBL/GenBank/DDBJ databases">
        <title>Complete genome sequence of Paenisporosarcina antarctica CGMCC 1.6503T.</title>
        <authorList>
            <person name="Rong J.-C."/>
            <person name="Chi N.-Y."/>
            <person name="Zhang Q.-F."/>
        </authorList>
    </citation>
    <scope>NUCLEOTIDE SEQUENCE [LARGE SCALE GENOMIC DNA]</scope>
    <source>
        <strain evidence="5 6">CGMCC 1.6503</strain>
    </source>
</reference>
<organism evidence="5 6">
    <name type="scientific">Paenisporosarcina antarctica</name>
    <dbReference type="NCBI Taxonomy" id="417367"/>
    <lineage>
        <taxon>Bacteria</taxon>
        <taxon>Bacillati</taxon>
        <taxon>Bacillota</taxon>
        <taxon>Bacilli</taxon>
        <taxon>Bacillales</taxon>
        <taxon>Caryophanaceae</taxon>
        <taxon>Paenisporosarcina</taxon>
    </lineage>
</organism>
<dbReference type="OrthoDB" id="2577233at2"/>
<dbReference type="Pfam" id="PF07875">
    <property type="entry name" value="Coat_F"/>
    <property type="match status" value="1"/>
</dbReference>
<dbReference type="InterPro" id="IPR012347">
    <property type="entry name" value="Ferritin-like"/>
</dbReference>
<protein>
    <submittedName>
        <fullName evidence="5">Spore coat protein</fullName>
    </submittedName>
</protein>
<dbReference type="PANTHER" id="PTHR39183">
    <property type="entry name" value="SPORE COAT PROTEIN F-LIKE PROTEIN YHCQ"/>
    <property type="match status" value="1"/>
</dbReference>
<sequence length="209" mass="23469">MTQNQQGQMSENMQAGPVTPEMNHGGHELFDVQELLSGAVAGLNQCVLLRPHIQDQELLTMLDNQFQFMQEEYNIIVDCFKTGQDPFKPTQSYKMSQNNDFIYGIKPTQPKKPIQSANELTDEIISGFLLGVHKTSASLKAMVALETTNPVVRRVIADSVPNCIEMAYEVSIYQNKHQYYQVPQLAKQDMMAIVNSFAPSQIKPGTMPN</sequence>
<evidence type="ECO:0000256" key="3">
    <source>
        <dbReference type="ARBA" id="ARBA00024344"/>
    </source>
</evidence>
<accession>A0A4P7A1P0</accession>
<keyword evidence="5" id="KW-0946">Virion</keyword>
<dbReference type="GO" id="GO:0030435">
    <property type="term" value="P:sporulation resulting in formation of a cellular spore"/>
    <property type="evidence" value="ECO:0007669"/>
    <property type="project" value="UniProtKB-KW"/>
</dbReference>
<evidence type="ECO:0000313" key="5">
    <source>
        <dbReference type="EMBL" id="QBP42841.1"/>
    </source>
</evidence>
<evidence type="ECO:0000256" key="2">
    <source>
        <dbReference type="ARBA" id="ARBA00024325"/>
    </source>
</evidence>
<keyword evidence="6" id="KW-1185">Reference proteome</keyword>
<gene>
    <name evidence="5" type="ORF">E2636_17600</name>
</gene>
<dbReference type="InterPro" id="IPR012851">
    <property type="entry name" value="Spore_coat_CotF-like"/>
</dbReference>
<keyword evidence="1" id="KW-0749">Sporulation</keyword>
<proteinExistence type="inferred from homology"/>
<comment type="similarity">
    <text evidence="3">Belongs to the CotF family.</text>
</comment>
<dbReference type="PANTHER" id="PTHR39183:SF1">
    <property type="entry name" value="SPORE COAT PROTEIN F-LIKE PROTEIN YHCQ"/>
    <property type="match status" value="1"/>
</dbReference>
<name>A0A4P7A1P0_9BACL</name>
<feature type="region of interest" description="Disordered" evidence="4">
    <location>
        <begin position="1"/>
        <end position="24"/>
    </location>
</feature>
<dbReference type="AlphaFoldDB" id="A0A4P7A1P0"/>
<keyword evidence="5" id="KW-0167">Capsid protein</keyword>
<dbReference type="Proteomes" id="UP000294292">
    <property type="component" value="Chromosome"/>
</dbReference>
<feature type="compositionally biased region" description="Polar residues" evidence="4">
    <location>
        <begin position="1"/>
        <end position="13"/>
    </location>
</feature>
<evidence type="ECO:0000256" key="1">
    <source>
        <dbReference type="ARBA" id="ARBA00022969"/>
    </source>
</evidence>
<dbReference type="KEGG" id="panc:E2636_17600"/>
<evidence type="ECO:0000313" key="6">
    <source>
        <dbReference type="Proteomes" id="UP000294292"/>
    </source>
</evidence>
<dbReference type="Gene3D" id="1.20.1260.10">
    <property type="match status" value="1"/>
</dbReference>
<evidence type="ECO:0000256" key="4">
    <source>
        <dbReference type="SAM" id="MobiDB-lite"/>
    </source>
</evidence>
<dbReference type="RefSeq" id="WP_017381117.1">
    <property type="nucleotide sequence ID" value="NZ_CP038015.1"/>
</dbReference>